<name>A0A840SFL6_9RHOB</name>
<sequence>MDEAVYDHVAGQPGSRVLLLCDHASNAVPSLIEGGLGLSEAEMGRHIAYDIGARGLTLGLARRLGAEALLTRFSRLVIDPNRGEDDPTLVMRLYDGTVVPGNRHPTAAEVERRLTRLHRPYHDAVDAALDRVIAGGQTPAIVSIHSFTPQLKGRPPRPWQVGILWHRDGRLARPLMARLRAEGLCVGDNEPYSGELEGDTLSRHGTKRELPHVLIEVRQDLIATPEGEEAWAARLAPVIGEVIAEAGP</sequence>
<dbReference type="EMBL" id="JACHFM010000001">
    <property type="protein sequence ID" value="MBB5220647.1"/>
    <property type="molecule type" value="Genomic_DNA"/>
</dbReference>
<dbReference type="Gene3D" id="3.40.630.40">
    <property type="entry name" value="Zn-dependent exopeptidases"/>
    <property type="match status" value="1"/>
</dbReference>
<dbReference type="Pfam" id="PF05013">
    <property type="entry name" value="FGase"/>
    <property type="match status" value="1"/>
</dbReference>
<dbReference type="GO" id="GO:0016787">
    <property type="term" value="F:hydrolase activity"/>
    <property type="evidence" value="ECO:0007669"/>
    <property type="project" value="UniProtKB-KW"/>
</dbReference>
<evidence type="ECO:0000313" key="1">
    <source>
        <dbReference type="EMBL" id="MBB5220647.1"/>
    </source>
</evidence>
<dbReference type="RefSeq" id="WP_184146897.1">
    <property type="nucleotide sequence ID" value="NZ_JACHFM010000001.1"/>
</dbReference>
<dbReference type="AlphaFoldDB" id="A0A840SFL6"/>
<organism evidence="1 2">
    <name type="scientific">Amaricoccus macauensis</name>
    <dbReference type="NCBI Taxonomy" id="57001"/>
    <lineage>
        <taxon>Bacteria</taxon>
        <taxon>Pseudomonadati</taxon>
        <taxon>Pseudomonadota</taxon>
        <taxon>Alphaproteobacteria</taxon>
        <taxon>Rhodobacterales</taxon>
        <taxon>Paracoccaceae</taxon>
        <taxon>Amaricoccus</taxon>
    </lineage>
</organism>
<gene>
    <name evidence="1" type="ORF">HNP73_000568</name>
</gene>
<dbReference type="Proteomes" id="UP000549457">
    <property type="component" value="Unassembled WGS sequence"/>
</dbReference>
<keyword evidence="2" id="KW-1185">Reference proteome</keyword>
<dbReference type="InterPro" id="IPR007709">
    <property type="entry name" value="N-FG_amidohydro"/>
</dbReference>
<accession>A0A840SFL6</accession>
<reference evidence="1 2" key="1">
    <citation type="submission" date="2020-08" db="EMBL/GenBank/DDBJ databases">
        <title>Genomic Encyclopedia of Type Strains, Phase IV (KMG-IV): sequencing the most valuable type-strain genomes for metagenomic binning, comparative biology and taxonomic classification.</title>
        <authorList>
            <person name="Goeker M."/>
        </authorList>
    </citation>
    <scope>NUCLEOTIDE SEQUENCE [LARGE SCALE GENOMIC DNA]</scope>
    <source>
        <strain evidence="1 2">DSM 101730</strain>
    </source>
</reference>
<dbReference type="SUPFAM" id="SSF53187">
    <property type="entry name" value="Zn-dependent exopeptidases"/>
    <property type="match status" value="1"/>
</dbReference>
<dbReference type="InterPro" id="IPR011227">
    <property type="entry name" value="UCP029730"/>
</dbReference>
<evidence type="ECO:0000313" key="2">
    <source>
        <dbReference type="Proteomes" id="UP000549457"/>
    </source>
</evidence>
<comment type="caution">
    <text evidence="1">The sequence shown here is derived from an EMBL/GenBank/DDBJ whole genome shotgun (WGS) entry which is preliminary data.</text>
</comment>
<dbReference type="PIRSF" id="PIRSF029730">
    <property type="entry name" value="UCP029730"/>
    <property type="match status" value="1"/>
</dbReference>
<protein>
    <submittedName>
        <fullName evidence="1">Putative N-formylglutamate amidohydrolase</fullName>
    </submittedName>
</protein>
<proteinExistence type="predicted"/>
<keyword evidence="1" id="KW-0378">Hydrolase</keyword>